<evidence type="ECO:0000313" key="3">
    <source>
        <dbReference type="EMBL" id="QDU90229.1"/>
    </source>
</evidence>
<dbReference type="InterPro" id="IPR012373">
    <property type="entry name" value="Ferrdict_sens_TM"/>
</dbReference>
<dbReference type="EMBL" id="CP036291">
    <property type="protein sequence ID" value="QDU90229.1"/>
    <property type="molecule type" value="Genomic_DNA"/>
</dbReference>
<gene>
    <name evidence="3" type="ORF">Pla175_36310</name>
</gene>
<sequence>MAIPNHHEPAANLHELLDALVDRSISDAQLAELNARLEAEPEARRFYMDAMRIEAELSAMHHAGASQQQPAGTLGHTNRPHIDNQPSRLRTLLAIACSVAIASLASSWATYEALRDRTAVVASDAPPSEQWGATGDAVARVAATRNCRWRGDRSDIGFGSDLAGGQLLELEAGIAELTFSGGARLVLEGPATFRIPDADTVELYTGRASAAVPRRAEGFSVRTPRLAVADSGAQFGLVASADGGSEVHVFEGPVHAQVLDATGRAIENVNLTNSEAVRLTGVSAQYALMRADGEGFVRTLATRSGPGEGLLAFDDFTYPVGPLAWQNGGFGWAGPWADLEAGDPAAGGAAESNGVAQGSLASFDLLALGNRMVQSDQQNRIRRALSTSIGGVFDAAGLVENADGLRLIGRNGRSIYVSFLQRVSKVDDVFYGFELHRGDGNSNRVLCVGNGVDRHGYGLTSNFQQTRGVRFEPLGEEDTGVNLYVLRIDFGDSDNDLVTVYRNPESLLDERSCVPGATMRGNFAFDRISLANFDGAKLHEIDEVRVGASFRAVTGQPAPANNEVAAAGIKGVIAGVLREKLAGSLRFN</sequence>
<dbReference type="RefSeq" id="WP_145288289.1">
    <property type="nucleotide sequence ID" value="NZ_CP036291.1"/>
</dbReference>
<evidence type="ECO:0000313" key="4">
    <source>
        <dbReference type="Proteomes" id="UP000317429"/>
    </source>
</evidence>
<name>A0A518DFH4_9BACT</name>
<protein>
    <submittedName>
        <fullName evidence="3">FecR protein</fullName>
    </submittedName>
</protein>
<keyword evidence="4" id="KW-1185">Reference proteome</keyword>
<feature type="domain" description="FecR protein" evidence="2">
    <location>
        <begin position="173"/>
        <end position="254"/>
    </location>
</feature>
<proteinExistence type="predicted"/>
<evidence type="ECO:0000256" key="1">
    <source>
        <dbReference type="SAM" id="MobiDB-lite"/>
    </source>
</evidence>
<dbReference type="InterPro" id="IPR006860">
    <property type="entry name" value="FecR"/>
</dbReference>
<dbReference type="Gene3D" id="2.60.120.1440">
    <property type="match status" value="1"/>
</dbReference>
<reference evidence="3 4" key="1">
    <citation type="submission" date="2019-02" db="EMBL/GenBank/DDBJ databases">
        <title>Deep-cultivation of Planctomycetes and their phenomic and genomic characterization uncovers novel biology.</title>
        <authorList>
            <person name="Wiegand S."/>
            <person name="Jogler M."/>
            <person name="Boedeker C."/>
            <person name="Pinto D."/>
            <person name="Vollmers J."/>
            <person name="Rivas-Marin E."/>
            <person name="Kohn T."/>
            <person name="Peeters S.H."/>
            <person name="Heuer A."/>
            <person name="Rast P."/>
            <person name="Oberbeckmann S."/>
            <person name="Bunk B."/>
            <person name="Jeske O."/>
            <person name="Meyerdierks A."/>
            <person name="Storesund J.E."/>
            <person name="Kallscheuer N."/>
            <person name="Luecker S."/>
            <person name="Lage O.M."/>
            <person name="Pohl T."/>
            <person name="Merkel B.J."/>
            <person name="Hornburger P."/>
            <person name="Mueller R.-W."/>
            <person name="Bruemmer F."/>
            <person name="Labrenz M."/>
            <person name="Spormann A.M."/>
            <person name="Op den Camp H."/>
            <person name="Overmann J."/>
            <person name="Amann R."/>
            <person name="Jetten M.S.M."/>
            <person name="Mascher T."/>
            <person name="Medema M.H."/>
            <person name="Devos D.P."/>
            <person name="Kaster A.-K."/>
            <person name="Ovreas L."/>
            <person name="Rohde M."/>
            <person name="Galperin M.Y."/>
            <person name="Jogler C."/>
        </authorList>
    </citation>
    <scope>NUCLEOTIDE SEQUENCE [LARGE SCALE GENOMIC DNA]</scope>
    <source>
        <strain evidence="3 4">Pla175</strain>
    </source>
</reference>
<dbReference type="Pfam" id="PF04773">
    <property type="entry name" value="FecR"/>
    <property type="match status" value="1"/>
</dbReference>
<organism evidence="3 4">
    <name type="scientific">Pirellulimonas nuda</name>
    <dbReference type="NCBI Taxonomy" id="2528009"/>
    <lineage>
        <taxon>Bacteria</taxon>
        <taxon>Pseudomonadati</taxon>
        <taxon>Planctomycetota</taxon>
        <taxon>Planctomycetia</taxon>
        <taxon>Pirellulales</taxon>
        <taxon>Lacipirellulaceae</taxon>
        <taxon>Pirellulimonas</taxon>
    </lineage>
</organism>
<dbReference type="Proteomes" id="UP000317429">
    <property type="component" value="Chromosome"/>
</dbReference>
<accession>A0A518DFH4</accession>
<dbReference type="PANTHER" id="PTHR30273:SF2">
    <property type="entry name" value="PROTEIN FECR"/>
    <property type="match status" value="1"/>
</dbReference>
<dbReference type="PANTHER" id="PTHR30273">
    <property type="entry name" value="PERIPLASMIC SIGNAL SENSOR AND SIGMA FACTOR ACTIVATOR FECR-RELATED"/>
    <property type="match status" value="1"/>
</dbReference>
<dbReference type="KEGG" id="pnd:Pla175_36310"/>
<dbReference type="GO" id="GO:0016989">
    <property type="term" value="F:sigma factor antagonist activity"/>
    <property type="evidence" value="ECO:0007669"/>
    <property type="project" value="TreeGrafter"/>
</dbReference>
<dbReference type="OrthoDB" id="255678at2"/>
<feature type="region of interest" description="Disordered" evidence="1">
    <location>
        <begin position="62"/>
        <end position="83"/>
    </location>
</feature>
<evidence type="ECO:0000259" key="2">
    <source>
        <dbReference type="Pfam" id="PF04773"/>
    </source>
</evidence>
<dbReference type="AlphaFoldDB" id="A0A518DFH4"/>